<organism evidence="2 3">
    <name type="scientific">Ophiocordyceps australis</name>
    <dbReference type="NCBI Taxonomy" id="1399860"/>
    <lineage>
        <taxon>Eukaryota</taxon>
        <taxon>Fungi</taxon>
        <taxon>Dikarya</taxon>
        <taxon>Ascomycota</taxon>
        <taxon>Pezizomycotina</taxon>
        <taxon>Sordariomycetes</taxon>
        <taxon>Hypocreomycetidae</taxon>
        <taxon>Hypocreales</taxon>
        <taxon>Ophiocordycipitaceae</taxon>
        <taxon>Ophiocordyceps</taxon>
    </lineage>
</organism>
<name>A0A2C5YAB6_9HYPO</name>
<reference evidence="2 3" key="1">
    <citation type="submission" date="2017-06" db="EMBL/GenBank/DDBJ databases">
        <title>Ant-infecting Ophiocordyceps genomes reveal a high diversity of potential behavioral manipulation genes and a possible major role for enterotoxins.</title>
        <authorList>
            <person name="De Bekker C."/>
            <person name="Evans H.C."/>
            <person name="Brachmann A."/>
            <person name="Hughes D.P."/>
        </authorList>
    </citation>
    <scope>NUCLEOTIDE SEQUENCE [LARGE SCALE GENOMIC DNA]</scope>
    <source>
        <strain evidence="2 3">Map64</strain>
    </source>
</reference>
<feature type="transmembrane region" description="Helical" evidence="1">
    <location>
        <begin position="6"/>
        <end position="34"/>
    </location>
</feature>
<keyword evidence="1" id="KW-0472">Membrane</keyword>
<protein>
    <submittedName>
        <fullName evidence="2">Uncharacterized protein</fullName>
    </submittedName>
</protein>
<gene>
    <name evidence="2" type="ORF">CDD81_4631</name>
</gene>
<keyword evidence="3" id="KW-1185">Reference proteome</keyword>
<dbReference type="Proteomes" id="UP000226192">
    <property type="component" value="Unassembled WGS sequence"/>
</dbReference>
<proteinExistence type="predicted"/>
<sequence length="120" mass="13458">MNAILAIIVFIMLGLNSMVVFVLLLVGLVGLALYNTIQLFIDADEGLYPRRRGLLCREAERRNGGLFYLDQRAGCWQHREKGLGVGVDGFIFPPRPSSQEGCVYAVKRGEPEKLQGVLWY</sequence>
<evidence type="ECO:0000313" key="2">
    <source>
        <dbReference type="EMBL" id="PHH64410.1"/>
    </source>
</evidence>
<keyword evidence="1" id="KW-0812">Transmembrane</keyword>
<dbReference type="AlphaFoldDB" id="A0A2C5YAB6"/>
<comment type="caution">
    <text evidence="2">The sequence shown here is derived from an EMBL/GenBank/DDBJ whole genome shotgun (WGS) entry which is preliminary data.</text>
</comment>
<dbReference type="OrthoDB" id="10334558at2759"/>
<evidence type="ECO:0000313" key="3">
    <source>
        <dbReference type="Proteomes" id="UP000226192"/>
    </source>
</evidence>
<keyword evidence="1" id="KW-1133">Transmembrane helix</keyword>
<evidence type="ECO:0000256" key="1">
    <source>
        <dbReference type="SAM" id="Phobius"/>
    </source>
</evidence>
<dbReference type="EMBL" id="NJET01000031">
    <property type="protein sequence ID" value="PHH64410.1"/>
    <property type="molecule type" value="Genomic_DNA"/>
</dbReference>
<accession>A0A2C5YAB6</accession>